<dbReference type="PANTHER" id="PTHR36649">
    <property type="entry name" value="UBIQUITIN-LIKE DOMAIN-CONTAINING PROTEIN"/>
    <property type="match status" value="1"/>
</dbReference>
<dbReference type="EMBL" id="CAJJDN010000042">
    <property type="protein sequence ID" value="CAD8081879.1"/>
    <property type="molecule type" value="Genomic_DNA"/>
</dbReference>
<keyword evidence="2" id="KW-1185">Reference proteome</keyword>
<dbReference type="PANTHER" id="PTHR36649:SF28">
    <property type="entry name" value="UBIQUITIN-LIKE DOMAIN-CONTAINING PROTEIN"/>
    <property type="match status" value="1"/>
</dbReference>
<sequence>MSSYEQFLLLIKLITNTQLYYDRIVNDKKLLSKHILEFKQKIYHLIFSLIKFKSQEFQKEVFELILQQKYFQCIDILKWLLQWEGRVFNYFWEANQFAKERVTLTKDDFNPQLNMTWDTEKEQRGSHYHRYDYYFPRNFEGFGLNTKNYGPNQDWIQMDVNPEEWIIMQHGNSIVRNNFIGSPNNDYSFEKFTNEFNRGLLLGNGMYFR</sequence>
<protein>
    <submittedName>
        <fullName evidence="1">Uncharacterized protein</fullName>
    </submittedName>
</protein>
<evidence type="ECO:0000313" key="2">
    <source>
        <dbReference type="Proteomes" id="UP000692954"/>
    </source>
</evidence>
<proteinExistence type="predicted"/>
<comment type="caution">
    <text evidence="1">The sequence shown here is derived from an EMBL/GenBank/DDBJ whole genome shotgun (WGS) entry which is preliminary data.</text>
</comment>
<gene>
    <name evidence="1" type="ORF">PSON_ATCC_30995.1.T0420266</name>
</gene>
<name>A0A8S1MQL5_9CILI</name>
<evidence type="ECO:0000313" key="1">
    <source>
        <dbReference type="EMBL" id="CAD8081879.1"/>
    </source>
</evidence>
<dbReference type="Proteomes" id="UP000692954">
    <property type="component" value="Unassembled WGS sequence"/>
</dbReference>
<accession>A0A8S1MQL5</accession>
<reference evidence="1" key="1">
    <citation type="submission" date="2021-01" db="EMBL/GenBank/DDBJ databases">
        <authorList>
            <consortium name="Genoscope - CEA"/>
            <person name="William W."/>
        </authorList>
    </citation>
    <scope>NUCLEOTIDE SEQUENCE</scope>
</reference>
<dbReference type="AlphaFoldDB" id="A0A8S1MQL5"/>
<organism evidence="1 2">
    <name type="scientific">Paramecium sonneborni</name>
    <dbReference type="NCBI Taxonomy" id="65129"/>
    <lineage>
        <taxon>Eukaryota</taxon>
        <taxon>Sar</taxon>
        <taxon>Alveolata</taxon>
        <taxon>Ciliophora</taxon>
        <taxon>Intramacronucleata</taxon>
        <taxon>Oligohymenophorea</taxon>
        <taxon>Peniculida</taxon>
        <taxon>Parameciidae</taxon>
        <taxon>Paramecium</taxon>
    </lineage>
</organism>